<name>A0A1H9T1K1_9BACI</name>
<dbReference type="SUPFAM" id="SSF111126">
    <property type="entry name" value="Ligand-binding domain in the NO signalling and Golgi transport"/>
    <property type="match status" value="1"/>
</dbReference>
<evidence type="ECO:0008006" key="3">
    <source>
        <dbReference type="Google" id="ProtNLM"/>
    </source>
</evidence>
<dbReference type="Pfam" id="PF10702">
    <property type="entry name" value="DUF2507"/>
    <property type="match status" value="1"/>
</dbReference>
<evidence type="ECO:0000313" key="1">
    <source>
        <dbReference type="EMBL" id="SER90947.1"/>
    </source>
</evidence>
<dbReference type="EMBL" id="FOGT01000005">
    <property type="protein sequence ID" value="SER90947.1"/>
    <property type="molecule type" value="Genomic_DNA"/>
</dbReference>
<dbReference type="Gene3D" id="3.30.1380.20">
    <property type="entry name" value="Trafficking protein particle complex subunit 3"/>
    <property type="match status" value="1"/>
</dbReference>
<dbReference type="RefSeq" id="WP_177174227.1">
    <property type="nucleotide sequence ID" value="NZ_FOGT01000005.1"/>
</dbReference>
<reference evidence="2" key="1">
    <citation type="submission" date="2016-10" db="EMBL/GenBank/DDBJ databases">
        <authorList>
            <person name="Varghese N."/>
            <person name="Submissions S."/>
        </authorList>
    </citation>
    <scope>NUCLEOTIDE SEQUENCE [LARGE SCALE GENOMIC DNA]</scope>
    <source>
        <strain evidence="2">S9</strain>
    </source>
</reference>
<dbReference type="InterPro" id="IPR024096">
    <property type="entry name" value="NO_sig/Golgi_transp_ligand-bd"/>
</dbReference>
<dbReference type="Proteomes" id="UP000198571">
    <property type="component" value="Unassembled WGS sequence"/>
</dbReference>
<organism evidence="1 2">
    <name type="scientific">Salipaludibacillus aurantiacus</name>
    <dbReference type="NCBI Taxonomy" id="1601833"/>
    <lineage>
        <taxon>Bacteria</taxon>
        <taxon>Bacillati</taxon>
        <taxon>Bacillota</taxon>
        <taxon>Bacilli</taxon>
        <taxon>Bacillales</taxon>
        <taxon>Bacillaceae</taxon>
    </lineage>
</organism>
<dbReference type="STRING" id="1601833.SAMN05518684_10569"/>
<dbReference type="AlphaFoldDB" id="A0A1H9T1K1"/>
<protein>
    <recommendedName>
        <fullName evidence="3">DUF2507 domain-containing protein</fullName>
    </recommendedName>
</protein>
<accession>A0A1H9T1K1</accession>
<sequence length="149" mass="17066">MTDNKHSKEEERTPQVPAYSYDLLRHELLPELLGNDETVILYWAGKSIARNKMSAIESLGIENFFKEANWGKVQPAKEKRNERIYELEAPHQNSERPFSLEAGFLAQLLEMEKGVVSEASWEIKRKKPLTAAITVRWDKKDPSNPEGGV</sequence>
<keyword evidence="2" id="KW-1185">Reference proteome</keyword>
<gene>
    <name evidence="1" type="ORF">SAMN05518684_10569</name>
</gene>
<evidence type="ECO:0000313" key="2">
    <source>
        <dbReference type="Proteomes" id="UP000198571"/>
    </source>
</evidence>
<dbReference type="InterPro" id="IPR019642">
    <property type="entry name" value="DUF2507"/>
</dbReference>
<proteinExistence type="predicted"/>